<reference evidence="1" key="1">
    <citation type="submission" date="2016-07" db="EMBL/GenBank/DDBJ databases">
        <authorList>
            <person name="Kauffman K."/>
            <person name="Arevalo P."/>
            <person name="Polz M.F."/>
        </authorList>
    </citation>
    <scope>NUCLEOTIDE SEQUENCE</scope>
    <source>
        <strain evidence="1">10N.222.46.E12</strain>
    </source>
</reference>
<protein>
    <submittedName>
        <fullName evidence="1">Uncharacterized protein</fullName>
    </submittedName>
</protein>
<sequence length="82" mass="9467">MVAEKYCQQIAITNQEIKDLGTNAITFKRPYGSRHNVRCREKCFGGRFMPCLGKERNQSGTFQTTEYGAYFNKLQLTTSYNL</sequence>
<comment type="caution">
    <text evidence="1">The sequence shown here is derived from an EMBL/GenBank/DDBJ whole genome shotgun (WGS) entry which is preliminary data.</text>
</comment>
<proteinExistence type="predicted"/>
<dbReference type="EMBL" id="MDBS01000003">
    <property type="protein sequence ID" value="PMP32966.1"/>
    <property type="molecule type" value="Genomic_DNA"/>
</dbReference>
<evidence type="ECO:0000313" key="1">
    <source>
        <dbReference type="EMBL" id="PMP32966.1"/>
    </source>
</evidence>
<gene>
    <name evidence="1" type="ORF">BCS90_09530</name>
</gene>
<reference evidence="1" key="2">
    <citation type="journal article" date="2018" name="Nature">
        <title>A major lineage of non-tailed dsDNA viruses as unrecognized killers of marine bacteria.</title>
        <authorList>
            <person name="Kauffman K.M."/>
            <person name="Hussain F.A."/>
            <person name="Yang J."/>
            <person name="Arevalo P."/>
            <person name="Brown J.M."/>
            <person name="Chang W.K."/>
            <person name="VanInsberghe D."/>
            <person name="Elsherbini J."/>
            <person name="Sharma R.S."/>
            <person name="Cutler M.B."/>
            <person name="Kelly L."/>
            <person name="Polz M.F."/>
        </authorList>
    </citation>
    <scope>NUCLEOTIDE SEQUENCE</scope>
    <source>
        <strain evidence="1">10N.222.46.E12</strain>
    </source>
</reference>
<dbReference type="AlphaFoldDB" id="A0A7Z1S4H8"/>
<organism evidence="1">
    <name type="scientific">Vibrio cyclitrophicus</name>
    <dbReference type="NCBI Taxonomy" id="47951"/>
    <lineage>
        <taxon>Bacteria</taxon>
        <taxon>Pseudomonadati</taxon>
        <taxon>Pseudomonadota</taxon>
        <taxon>Gammaproteobacteria</taxon>
        <taxon>Vibrionales</taxon>
        <taxon>Vibrionaceae</taxon>
        <taxon>Vibrio</taxon>
    </lineage>
</organism>
<name>A0A7Z1S4H8_9VIBR</name>
<accession>A0A7Z1S4H8</accession>